<sequence>MVKPEMNYRRASSMGIPLMRLYIDPQNVLCTRFDPFFWSWLDRLPINWHNYSCRSRRVAPTPRVHLGECHPVIPDMFQRCQPSQMYKVLNVYGPCISTASWKGWLRYRKVPATPFKKGVISFIKNESVEKARQMLGVWDFAADCRDFQCCKGCACPVIERNRRHVGFRKSFHFRSAKHHKANPGLPATPEDDCAVEDKSVGYRDAPRTVLDNCILLMIMPRKLLVLPSAP</sequence>
<name>A0A317WQ71_9EURO</name>
<dbReference type="RefSeq" id="XP_025467935.1">
    <property type="nucleotide sequence ID" value="XM_025615666.1"/>
</dbReference>
<dbReference type="AlphaFoldDB" id="A0A317WQ71"/>
<keyword evidence="2" id="KW-1185">Reference proteome</keyword>
<comment type="caution">
    <text evidence="1">The sequence shown here is derived from an EMBL/GenBank/DDBJ whole genome shotgun (WGS) entry which is preliminary data.</text>
</comment>
<reference evidence="1 2" key="1">
    <citation type="submission" date="2016-12" db="EMBL/GenBank/DDBJ databases">
        <title>The genomes of Aspergillus section Nigri reveals drivers in fungal speciation.</title>
        <authorList>
            <consortium name="DOE Joint Genome Institute"/>
            <person name="Vesth T.C."/>
            <person name="Nybo J."/>
            <person name="Theobald S."/>
            <person name="Brandl J."/>
            <person name="Frisvad J.C."/>
            <person name="Nielsen K.F."/>
            <person name="Lyhne E.K."/>
            <person name="Kogle M.E."/>
            <person name="Kuo A."/>
            <person name="Riley R."/>
            <person name="Clum A."/>
            <person name="Nolan M."/>
            <person name="Lipzen A."/>
            <person name="Salamov A."/>
            <person name="Henrissat B."/>
            <person name="Wiebenga A."/>
            <person name="De Vries R.P."/>
            <person name="Grigoriev I.V."/>
            <person name="Mortensen U.H."/>
            <person name="Andersen M.R."/>
            <person name="Baker S.E."/>
        </authorList>
    </citation>
    <scope>NUCLEOTIDE SEQUENCE [LARGE SCALE GENOMIC DNA]</scope>
    <source>
        <strain evidence="1 2">CBS 115572</strain>
    </source>
</reference>
<dbReference type="EMBL" id="MSFK01000012">
    <property type="protein sequence ID" value="PWY88573.1"/>
    <property type="molecule type" value="Genomic_DNA"/>
</dbReference>
<evidence type="ECO:0000313" key="1">
    <source>
        <dbReference type="EMBL" id="PWY88573.1"/>
    </source>
</evidence>
<gene>
    <name evidence="1" type="ORF">BO94DRAFT_584962</name>
</gene>
<accession>A0A317WQ71</accession>
<dbReference type="OrthoDB" id="1470350at2759"/>
<dbReference type="STRING" id="1450535.A0A317WQ71"/>
<organism evidence="1 2">
    <name type="scientific">Aspergillus sclerotioniger CBS 115572</name>
    <dbReference type="NCBI Taxonomy" id="1450535"/>
    <lineage>
        <taxon>Eukaryota</taxon>
        <taxon>Fungi</taxon>
        <taxon>Dikarya</taxon>
        <taxon>Ascomycota</taxon>
        <taxon>Pezizomycotina</taxon>
        <taxon>Eurotiomycetes</taxon>
        <taxon>Eurotiomycetidae</taxon>
        <taxon>Eurotiales</taxon>
        <taxon>Aspergillaceae</taxon>
        <taxon>Aspergillus</taxon>
        <taxon>Aspergillus subgen. Circumdati</taxon>
    </lineage>
</organism>
<protein>
    <submittedName>
        <fullName evidence="1">Uncharacterized protein</fullName>
    </submittedName>
</protein>
<dbReference type="GeneID" id="37117809"/>
<dbReference type="Proteomes" id="UP000246702">
    <property type="component" value="Unassembled WGS sequence"/>
</dbReference>
<evidence type="ECO:0000313" key="2">
    <source>
        <dbReference type="Proteomes" id="UP000246702"/>
    </source>
</evidence>
<proteinExistence type="predicted"/>